<dbReference type="OrthoDB" id="125363at2759"/>
<keyword evidence="7 12" id="KW-0472">Membrane</keyword>
<evidence type="ECO:0000256" key="1">
    <source>
        <dbReference type="ARBA" id="ARBA00004251"/>
    </source>
</evidence>
<evidence type="ECO:0000256" key="9">
    <source>
        <dbReference type="ARBA" id="ARBA00023180"/>
    </source>
</evidence>
<protein>
    <submittedName>
        <fullName evidence="14">Plexin-A4</fullName>
    </submittedName>
</protein>
<evidence type="ECO:0000256" key="4">
    <source>
        <dbReference type="ARBA" id="ARBA00022729"/>
    </source>
</evidence>
<feature type="region of interest" description="Disordered" evidence="11">
    <location>
        <begin position="1334"/>
        <end position="1392"/>
    </location>
</feature>
<evidence type="ECO:0000256" key="7">
    <source>
        <dbReference type="ARBA" id="ARBA00023136"/>
    </source>
</evidence>
<dbReference type="CDD" id="cd11236">
    <property type="entry name" value="Sema_plexin_like"/>
    <property type="match status" value="1"/>
</dbReference>
<gene>
    <name evidence="14" type="ORF">HOLleu_06506</name>
</gene>
<name>A0A9Q1CL03_HOLLE</name>
<dbReference type="Gene3D" id="2.130.10.10">
    <property type="entry name" value="YVTN repeat-like/Quinoprotein amine dehydrogenase"/>
    <property type="match status" value="1"/>
</dbReference>
<keyword evidence="5" id="KW-0677">Repeat</keyword>
<keyword evidence="9" id="KW-0325">Glycoprotein</keyword>
<dbReference type="PROSITE" id="PS51004">
    <property type="entry name" value="SEMA"/>
    <property type="match status" value="1"/>
</dbReference>
<dbReference type="InterPro" id="IPR036352">
    <property type="entry name" value="Semap_dom_sf"/>
</dbReference>
<accession>A0A9Q1CL03</accession>
<dbReference type="PANTHER" id="PTHR22625:SF70">
    <property type="entry name" value="PLEXIN A, ISOFORM A"/>
    <property type="match status" value="1"/>
</dbReference>
<dbReference type="InterPro" id="IPR014756">
    <property type="entry name" value="Ig_E-set"/>
</dbReference>
<dbReference type="Proteomes" id="UP001152320">
    <property type="component" value="Chromosome 2"/>
</dbReference>
<dbReference type="Gene3D" id="2.60.40.10">
    <property type="entry name" value="Immunoglobulins"/>
    <property type="match status" value="2"/>
</dbReference>
<dbReference type="SUPFAM" id="SSF103575">
    <property type="entry name" value="Plexin repeat"/>
    <property type="match status" value="1"/>
</dbReference>
<reference evidence="14" key="1">
    <citation type="submission" date="2021-10" db="EMBL/GenBank/DDBJ databases">
        <title>Tropical sea cucumber genome reveals ecological adaptation and Cuvierian tubules defense mechanism.</title>
        <authorList>
            <person name="Chen T."/>
        </authorList>
    </citation>
    <scope>NUCLEOTIDE SEQUENCE</scope>
    <source>
        <strain evidence="14">Nanhai2018</strain>
        <tissue evidence="14">Muscle</tissue>
    </source>
</reference>
<feature type="compositionally biased region" description="Basic and acidic residues" evidence="11">
    <location>
        <begin position="1334"/>
        <end position="1358"/>
    </location>
</feature>
<evidence type="ECO:0000256" key="5">
    <source>
        <dbReference type="ARBA" id="ARBA00022737"/>
    </source>
</evidence>
<feature type="compositionally biased region" description="Polar residues" evidence="11">
    <location>
        <begin position="1453"/>
        <end position="1469"/>
    </location>
</feature>
<organism evidence="14 15">
    <name type="scientific">Holothuria leucospilota</name>
    <name type="common">Black long sea cucumber</name>
    <name type="synonym">Mertensiothuria leucospilota</name>
    <dbReference type="NCBI Taxonomy" id="206669"/>
    <lineage>
        <taxon>Eukaryota</taxon>
        <taxon>Metazoa</taxon>
        <taxon>Echinodermata</taxon>
        <taxon>Eleutherozoa</taxon>
        <taxon>Echinozoa</taxon>
        <taxon>Holothuroidea</taxon>
        <taxon>Aspidochirotacea</taxon>
        <taxon>Aspidochirotida</taxon>
        <taxon>Holothuriidae</taxon>
        <taxon>Holothuria</taxon>
    </lineage>
</organism>
<dbReference type="InterPro" id="IPR016201">
    <property type="entry name" value="PSI"/>
</dbReference>
<dbReference type="GO" id="GO:0005886">
    <property type="term" value="C:plasma membrane"/>
    <property type="evidence" value="ECO:0007669"/>
    <property type="project" value="UniProtKB-SubCell"/>
</dbReference>
<dbReference type="InterPro" id="IPR041362">
    <property type="entry name" value="TIG2_plexin"/>
</dbReference>
<dbReference type="Pfam" id="PF01833">
    <property type="entry name" value="TIG"/>
    <property type="match status" value="1"/>
</dbReference>
<sequence length="1480" mass="164425">MTEATYLRLKWRSSGCNWSNWKTSLVTKRILYFVLVCSTVPGNAAMQSYPTFQIPDSESQFQTTFLDTRADSIYIGALNNIYKLSSELTLENSLPTGPVQDNQLCRPVPFNCDHERTPTDHHSKVILVHQNRLITCGNIYQGTCDVRDPDSLNVTYGDSIQEVAPNTPAGLAVAFIAHTDGDEVLYVASSYGRWLRDEIPTVSTRLIANTVEESNLFKVSSDNVEIIIPAGTVASSPDDQKFNISYIDGFTSGQFSYFVAFQPSDHTTSSKYISKVVRLCQGDPDFYSYIELPLVCANDSDNDYHLVQSSQLATLSLEGNETKVVLVAAFSKSETEISDIPSSESAVCIYPLEDINRAFYERRINCAQQQTDNTEINWSGSAPCRISQTLVDAVESSGPDGYCHIVDTMHPLGGDNRDVTILSTPVYESNSYITAVAAVQHFETSIIFVGDSDGRLRKLRLDDAMPATEYENLQLHQTPVIRKGLLTSEDKEFVFVISENQMLHGEKKLIVLVKVKGHLVSPWGQTLKTLLTGYFQITKVPVEECHEYQTCEECHAAQDPYCGWCSLQAECTRRIDSECTGSEKGTSPRWLSTDDDCLTIISVTPMYAPAETVTELIVEISSLPPIPSTGSLRCVFREGPTQLGTQPAMMVPLDISNGIKCNTKGDISATSEGFRAVELQIHYEENGQSENIAATNFDFYDCTKLSLCSLCAGNKYECHWCLYSNQCKDSAQTCSNTDISSSSGCDRAALKVRRLNHGNAEVRAVRSPRAYRCRSGNLLDLQRNAMVALERVTKLDEMETRCVGKRESNTRVLFPEYIKLTTSFTLSRHLFNFQIIHWEKVTFSYTCRIDFGGEDQLIIQANVLQSKIECDRTLFNYSSAEESRKGSLQVYWGDFALDMEDHLTVTLYKCDQKAVTVVDGFRQQTCGKCLTIDARYQCGWCPEISSCLSLENAATCPQNQLLSREMSCPNPTIVSEVSIVAHRLPNQVSPLSGHISGGTRVAIGGFNLGLVSGDVKIITVAGADCSSMEFVSSQKGYNSQEIVCRTSSGNITNGRIAVNFDLGCETGGDPFSYREDPIVDSFEKVTSIVSGGLDLPISGDFFDVIQEASMEFRIADETFQTKCNNKSSETKLYCNSPNITLVATSLPYLLPAGNVSLYMDGVTTYTDLGDFFTDTLTEFFIFYSDPIYYQLPSGEDTLKVQSEEQRTRDIIIQIRHGNLLFSVGQIEYQKMFLSSSTLINIILSVVLFLVLLVLVVILVCCCRKAGKGPKVETDSSLIEAKESKVKHSYFSKDSSGNTLQMSLRSGTDDASERIYFGDEMDYMTISSNLENKVMEESETENKALEEDEGETVRQENIVKQDGVTSETVVPLDMIESNETTTDDNENKSHYTREIVDDKVLTNVEDQKEIASEISDQESDAADGSFPGDGTIHVSDETGINPYSDRIYSENRNSDNSQRLSGQSGYSTNIYLDKNKESTKQ</sequence>
<dbReference type="InterPro" id="IPR013783">
    <property type="entry name" value="Ig-like_fold"/>
</dbReference>
<evidence type="ECO:0000256" key="6">
    <source>
        <dbReference type="ARBA" id="ARBA00022989"/>
    </source>
</evidence>
<keyword evidence="4" id="KW-0732">Signal</keyword>
<dbReference type="GO" id="GO:0002116">
    <property type="term" value="C:semaphorin receptor complex"/>
    <property type="evidence" value="ECO:0007669"/>
    <property type="project" value="TreeGrafter"/>
</dbReference>
<comment type="subcellular location">
    <subcellularLocation>
        <location evidence="1">Cell membrane</location>
        <topology evidence="1">Single-pass type I membrane protein</topology>
    </subcellularLocation>
</comment>
<dbReference type="Pfam" id="PF17960">
    <property type="entry name" value="TIG_plexin"/>
    <property type="match status" value="1"/>
</dbReference>
<feature type="region of interest" description="Disordered" evidence="11">
    <location>
        <begin position="1410"/>
        <end position="1480"/>
    </location>
</feature>
<evidence type="ECO:0000259" key="13">
    <source>
        <dbReference type="PROSITE" id="PS51004"/>
    </source>
</evidence>
<dbReference type="Pfam" id="PF18020">
    <property type="entry name" value="TIG_2"/>
    <property type="match status" value="1"/>
</dbReference>
<evidence type="ECO:0000256" key="12">
    <source>
        <dbReference type="SAM" id="Phobius"/>
    </source>
</evidence>
<dbReference type="SMART" id="SM00423">
    <property type="entry name" value="PSI"/>
    <property type="match status" value="3"/>
</dbReference>
<dbReference type="InterPro" id="IPR002909">
    <property type="entry name" value="IPT_dom"/>
</dbReference>
<dbReference type="InterPro" id="IPR015943">
    <property type="entry name" value="WD40/YVTN_repeat-like_dom_sf"/>
</dbReference>
<dbReference type="InterPro" id="IPR041019">
    <property type="entry name" value="TIG1_plexin"/>
</dbReference>
<keyword evidence="8" id="KW-1015">Disulfide bond</keyword>
<dbReference type="InterPro" id="IPR031148">
    <property type="entry name" value="Plexin"/>
</dbReference>
<dbReference type="SUPFAM" id="SSF81296">
    <property type="entry name" value="E set domains"/>
    <property type="match status" value="1"/>
</dbReference>
<evidence type="ECO:0000256" key="11">
    <source>
        <dbReference type="SAM" id="MobiDB-lite"/>
    </source>
</evidence>
<dbReference type="GO" id="GO:0017154">
    <property type="term" value="F:semaphorin receptor activity"/>
    <property type="evidence" value="ECO:0007669"/>
    <property type="project" value="InterPro"/>
</dbReference>
<dbReference type="GO" id="GO:0030334">
    <property type="term" value="P:regulation of cell migration"/>
    <property type="evidence" value="ECO:0007669"/>
    <property type="project" value="TreeGrafter"/>
</dbReference>
<dbReference type="CDD" id="cd00603">
    <property type="entry name" value="IPT_PCSR"/>
    <property type="match status" value="1"/>
</dbReference>
<dbReference type="SMART" id="SM00630">
    <property type="entry name" value="Sema"/>
    <property type="match status" value="1"/>
</dbReference>
<feature type="domain" description="Sema" evidence="13">
    <location>
        <begin position="32"/>
        <end position="507"/>
    </location>
</feature>
<keyword evidence="15" id="KW-1185">Reference proteome</keyword>
<comment type="caution">
    <text evidence="14">The sequence shown here is derived from an EMBL/GenBank/DDBJ whole genome shotgun (WGS) entry which is preliminary data.</text>
</comment>
<evidence type="ECO:0000313" key="15">
    <source>
        <dbReference type="Proteomes" id="UP001152320"/>
    </source>
</evidence>
<evidence type="ECO:0000256" key="3">
    <source>
        <dbReference type="ARBA" id="ARBA00022692"/>
    </source>
</evidence>
<dbReference type="SUPFAM" id="SSF101912">
    <property type="entry name" value="Sema domain"/>
    <property type="match status" value="1"/>
</dbReference>
<proteinExistence type="inferred from homology"/>
<dbReference type="InterPro" id="IPR002165">
    <property type="entry name" value="Plexin_repeat"/>
</dbReference>
<comment type="caution">
    <text evidence="10">Lacks conserved residue(s) required for the propagation of feature annotation.</text>
</comment>
<dbReference type="EMBL" id="JAIZAY010000002">
    <property type="protein sequence ID" value="KAJ8047492.1"/>
    <property type="molecule type" value="Genomic_DNA"/>
</dbReference>
<dbReference type="Pfam" id="PF01403">
    <property type="entry name" value="Sema"/>
    <property type="match status" value="1"/>
</dbReference>
<dbReference type="Pfam" id="PF01437">
    <property type="entry name" value="PSI"/>
    <property type="match status" value="1"/>
</dbReference>
<dbReference type="PANTHER" id="PTHR22625">
    <property type="entry name" value="PLEXIN"/>
    <property type="match status" value="1"/>
</dbReference>
<evidence type="ECO:0000256" key="8">
    <source>
        <dbReference type="ARBA" id="ARBA00023157"/>
    </source>
</evidence>
<dbReference type="SMART" id="SM00429">
    <property type="entry name" value="IPT"/>
    <property type="match status" value="2"/>
</dbReference>
<evidence type="ECO:0000256" key="2">
    <source>
        <dbReference type="ARBA" id="ARBA00010297"/>
    </source>
</evidence>
<evidence type="ECO:0000256" key="10">
    <source>
        <dbReference type="PROSITE-ProRule" id="PRU00352"/>
    </source>
</evidence>
<keyword evidence="3 12" id="KW-0812">Transmembrane</keyword>
<dbReference type="InterPro" id="IPR001627">
    <property type="entry name" value="Semap_dom"/>
</dbReference>
<comment type="similarity">
    <text evidence="2">Belongs to the plexin family.</text>
</comment>
<evidence type="ECO:0000313" key="14">
    <source>
        <dbReference type="EMBL" id="KAJ8047492.1"/>
    </source>
</evidence>
<feature type="transmembrane region" description="Helical" evidence="12">
    <location>
        <begin position="1238"/>
        <end position="1260"/>
    </location>
</feature>
<keyword evidence="6 12" id="KW-1133">Transmembrane helix</keyword>